<accession>A0ABT2H9J0</accession>
<organism evidence="1 2">
    <name type="scientific">Herbiconiux daphne</name>
    <dbReference type="NCBI Taxonomy" id="2970914"/>
    <lineage>
        <taxon>Bacteria</taxon>
        <taxon>Bacillati</taxon>
        <taxon>Actinomycetota</taxon>
        <taxon>Actinomycetes</taxon>
        <taxon>Micrococcales</taxon>
        <taxon>Microbacteriaceae</taxon>
        <taxon>Herbiconiux</taxon>
    </lineage>
</organism>
<reference evidence="1" key="1">
    <citation type="submission" date="2022-08" db="EMBL/GenBank/DDBJ databases">
        <authorList>
            <person name="Deng Y."/>
            <person name="Han X.-F."/>
            <person name="Zhang Y.-Q."/>
        </authorList>
    </citation>
    <scope>NUCLEOTIDE SEQUENCE</scope>
    <source>
        <strain evidence="1">CPCC 203386</strain>
    </source>
</reference>
<proteinExistence type="predicted"/>
<dbReference type="Pfam" id="PF05894">
    <property type="entry name" value="Podovirus_Gp16"/>
    <property type="match status" value="1"/>
</dbReference>
<dbReference type="EMBL" id="JANLCJ010000058">
    <property type="protein sequence ID" value="MCS5736562.1"/>
    <property type="molecule type" value="Genomic_DNA"/>
</dbReference>
<evidence type="ECO:0000313" key="2">
    <source>
        <dbReference type="Proteomes" id="UP001165586"/>
    </source>
</evidence>
<protein>
    <submittedName>
        <fullName evidence="1">Phage DNA encapsidation protein</fullName>
    </submittedName>
</protein>
<dbReference type="Proteomes" id="UP001165586">
    <property type="component" value="Unassembled WGS sequence"/>
</dbReference>
<comment type="caution">
    <text evidence="1">The sequence shown here is derived from an EMBL/GenBank/DDBJ whole genome shotgun (WGS) entry which is preliminary data.</text>
</comment>
<evidence type="ECO:0000313" key="1">
    <source>
        <dbReference type="EMBL" id="MCS5736562.1"/>
    </source>
</evidence>
<sequence length="245" mass="28010">MSQKYYSTSAIDKKNATYNVIFGERSNGKTYAVCLKALKNYFKTGKQFGYVRRWKEDVTGRRAAQLFAGHIANDEINKLSNGQFTGVHYYAGKFYACTYDDNGKAVYSDTNIIGYTFALSDNEHNKSTSYPEINIIIFDEFLTNKLYLNDEFVVFMNCVSTIVRRRVDVKIYMLGNTVNKFCPYFAEMGLTNILQMKQGSIDVYHYGESDLTVAVEYCRSTTDSKTQTHKYFAFNNPKLSMITGG</sequence>
<gene>
    <name evidence="1" type="ORF">N1032_22810</name>
</gene>
<dbReference type="InterPro" id="IPR008784">
    <property type="entry name" value="Podovirus_Gp16"/>
</dbReference>
<name>A0ABT2H9J0_9MICO</name>
<keyword evidence="2" id="KW-1185">Reference proteome</keyword>
<dbReference type="RefSeq" id="WP_259542598.1">
    <property type="nucleotide sequence ID" value="NZ_JANLCJ010000058.1"/>
</dbReference>
<feature type="non-terminal residue" evidence="1">
    <location>
        <position position="245"/>
    </location>
</feature>